<feature type="region of interest" description="Disordered" evidence="2">
    <location>
        <begin position="1104"/>
        <end position="1129"/>
    </location>
</feature>
<feature type="region of interest" description="Disordered" evidence="2">
    <location>
        <begin position="929"/>
        <end position="954"/>
    </location>
</feature>
<dbReference type="PANTHER" id="PTHR42064:SF1">
    <property type="entry name" value="YALI0F28677P"/>
    <property type="match status" value="1"/>
</dbReference>
<keyword evidence="1" id="KW-0175">Coiled coil</keyword>
<protein>
    <submittedName>
        <fullName evidence="3">Uncharacterized protein</fullName>
    </submittedName>
</protein>
<evidence type="ECO:0000313" key="3">
    <source>
        <dbReference type="EMBL" id="KPI36398.1"/>
    </source>
</evidence>
<reference evidence="3 4" key="1">
    <citation type="submission" date="2015-06" db="EMBL/GenBank/DDBJ databases">
        <title>Draft genome of the ant-associated black yeast Phialophora attae CBS 131958.</title>
        <authorList>
            <person name="Moreno L.F."/>
            <person name="Stielow B.J."/>
            <person name="de Hoog S."/>
            <person name="Vicente V.A."/>
            <person name="Weiss V.A."/>
            <person name="de Vries M."/>
            <person name="Cruz L.M."/>
            <person name="Souza E.M."/>
        </authorList>
    </citation>
    <scope>NUCLEOTIDE SEQUENCE [LARGE SCALE GENOMIC DNA]</scope>
    <source>
        <strain evidence="3 4">CBS 131958</strain>
    </source>
</reference>
<sequence length="1440" mass="160270">MSEAGPTETSAVTHDQPMSSPINTSLSRGAAASSVEIAPSSQHGAVPFRAGTRRDAAVQTAQRPVDLKMHFEEFAAQLRRHRHTEHKRRMLEHRKTHLHKAVALTGRLQRLSSWLHDGLVEISKSHNAVDFVRVHQHLLELTARCLGRWQFEIRSYDPLTSPSQHAHNVATSFLSRISPVARNDCLEFIRNVRSNPRFLADRFKAVHPSQLVALSTAPRYSDPAAYLSNLSPNRNRLSQRKRLTSYAKNLEDYANAFERKNAMAFLLHNCFGANSAAEDSLRLETWSSICATLYLDMGFPFLSFFHQILWEFAGLGIWRAKARLELFLMDILQRGAFLLEPVTDFKKGALDAYIADTLATDTAKEFFDQAVRELFSILADEDGGFPMGALQLVRTMLSKMPDERAQAEVRGWVISEWFLDVFLRTAITFPENQKMLLQSYISESARSTVLSHFWRQASATALAALQEPDKPDMDQMQRDIFAITNQLFAEPLPPPSQQVPVDDTAESCVISLCITDLIHVLEALSQQYTGAANHFEPFVHSLITQFNSQKYSPKLDRLRRELQLLVEPGLSSGTQDILQEEWLNLNVSTTGQLTTTVTTDEADFGTLESTYRYFEPLSPAERAAVRLALDQGRHESNFGAEHTSATAPLRDRFLSKASDARSTANMVDAHFWYGAVDHLDDRHHLSDTAQTEKRVLQRMFSRLRAVPVGKMIALEDRLSVLEIDLAGHQAKLEDIAKRLQHLKIKMWYTSDVVNSSEYESARNVSRALNYMSLAPQTGSDSSDMMSSKSGGRPGTSASAASSIFEQPKLDTMKILRAPPEHGGPKKLSDEQIEKTRGWLARNNIDNFCKGEERIHRFCMEVRALTRKLVAESANESPALWHSDLWARERNWFDVTAPVAATFPGHSGPPSIMSESPSFAAWSKPVFGSQPSSRSLDSDYPRRVPSIGHGSTRISQDVLGNDLTSSFIGGRRSNPISTTESVQTGFSSVASQPRSSRSITSTSGYSQPSSIFDSAYQSRSQTSASQSRPPSLFSEMHAPKLVETSVEKAQFLESLRDSLTVLLLSDLGNPVWSSGSETDAWLTAHKRTTGISQRLERRHMMSGLVEIKNGSQQPRQQPKQAPRQRRTWSSDDHFAAKVTSEADSVSAPANLGPDKLHELDQVLQKISRQVDPNAKLRAVYELHQLAMIFLGQCSTGAQRGAENAPRRQSLGAGSAALEKTKIAADGLSNHVRTDVEMRGWLKDVLLSLHPQTLFRDLQYIAAFASSDALNRASDGAALVQIGLAALASKDEICRIMVELADKIVTRDGIKRRSSTSDNEREYPLTKARDYWIIGAREGNAVAQRELAGLYLAHPEMSVTPAVTAPLALSGDVFRTDMMWQREQERQNEADLQQGVEIDSSQRALCLALHWMQLAAKAGDVVAQQRLEERKGKHAAMGAALA</sequence>
<feature type="compositionally biased region" description="Polar residues" evidence="2">
    <location>
        <begin position="973"/>
        <end position="985"/>
    </location>
</feature>
<evidence type="ECO:0000313" key="4">
    <source>
        <dbReference type="Proteomes" id="UP000038010"/>
    </source>
</evidence>
<feature type="region of interest" description="Disordered" evidence="2">
    <location>
        <begin position="1"/>
        <end position="61"/>
    </location>
</feature>
<feature type="compositionally biased region" description="Polar residues" evidence="2">
    <location>
        <begin position="7"/>
        <end position="27"/>
    </location>
</feature>
<dbReference type="OrthoDB" id="3548913at2759"/>
<dbReference type="RefSeq" id="XP_017996361.1">
    <property type="nucleotide sequence ID" value="XM_018142955.1"/>
</dbReference>
<gene>
    <name evidence="3" type="ORF">AB675_2944</name>
</gene>
<organism evidence="3 4">
    <name type="scientific">Cyphellophora attinorum</name>
    <dbReference type="NCBI Taxonomy" id="1664694"/>
    <lineage>
        <taxon>Eukaryota</taxon>
        <taxon>Fungi</taxon>
        <taxon>Dikarya</taxon>
        <taxon>Ascomycota</taxon>
        <taxon>Pezizomycotina</taxon>
        <taxon>Eurotiomycetes</taxon>
        <taxon>Chaetothyriomycetidae</taxon>
        <taxon>Chaetothyriales</taxon>
        <taxon>Cyphellophoraceae</taxon>
        <taxon>Cyphellophora</taxon>
    </lineage>
</organism>
<dbReference type="Proteomes" id="UP000038010">
    <property type="component" value="Unassembled WGS sequence"/>
</dbReference>
<name>A0A0N0NJ16_9EURO</name>
<accession>A0A0N0NJ16</accession>
<evidence type="ECO:0000256" key="2">
    <source>
        <dbReference type="SAM" id="MobiDB-lite"/>
    </source>
</evidence>
<feature type="region of interest" description="Disordered" evidence="2">
    <location>
        <begin position="968"/>
        <end position="1031"/>
    </location>
</feature>
<dbReference type="GeneID" id="28734835"/>
<dbReference type="STRING" id="1664694.A0A0N0NJ16"/>
<dbReference type="PANTHER" id="PTHR42064">
    <property type="entry name" value="YALI0F28677P"/>
    <property type="match status" value="1"/>
</dbReference>
<feature type="region of interest" description="Disordered" evidence="2">
    <location>
        <begin position="775"/>
        <end position="800"/>
    </location>
</feature>
<feature type="coiled-coil region" evidence="1">
    <location>
        <begin position="711"/>
        <end position="745"/>
    </location>
</feature>
<dbReference type="VEuPathDB" id="FungiDB:AB675_2944"/>
<feature type="compositionally biased region" description="Low complexity" evidence="2">
    <location>
        <begin position="778"/>
        <end position="790"/>
    </location>
</feature>
<feature type="compositionally biased region" description="Low complexity" evidence="2">
    <location>
        <begin position="986"/>
        <end position="1006"/>
    </location>
</feature>
<evidence type="ECO:0000256" key="1">
    <source>
        <dbReference type="SAM" id="Coils"/>
    </source>
</evidence>
<dbReference type="EMBL" id="LFJN01000031">
    <property type="protein sequence ID" value="KPI36398.1"/>
    <property type="molecule type" value="Genomic_DNA"/>
</dbReference>
<feature type="compositionally biased region" description="Low complexity" evidence="2">
    <location>
        <begin position="1111"/>
        <end position="1120"/>
    </location>
</feature>
<feature type="compositionally biased region" description="Low complexity" evidence="2">
    <location>
        <begin position="1013"/>
        <end position="1030"/>
    </location>
</feature>
<proteinExistence type="predicted"/>
<keyword evidence="4" id="KW-1185">Reference proteome</keyword>
<comment type="caution">
    <text evidence="3">The sequence shown here is derived from an EMBL/GenBank/DDBJ whole genome shotgun (WGS) entry which is preliminary data.</text>
</comment>